<dbReference type="SMART" id="SM00342">
    <property type="entry name" value="HTH_ARAC"/>
    <property type="match status" value="1"/>
</dbReference>
<dbReference type="InterPro" id="IPR009057">
    <property type="entry name" value="Homeodomain-like_sf"/>
</dbReference>
<dbReference type="InterPro" id="IPR020449">
    <property type="entry name" value="Tscrpt_reg_AraC-type_HTH"/>
</dbReference>
<evidence type="ECO:0000313" key="6">
    <source>
        <dbReference type="Proteomes" id="UP001139000"/>
    </source>
</evidence>
<evidence type="ECO:0000256" key="1">
    <source>
        <dbReference type="ARBA" id="ARBA00023015"/>
    </source>
</evidence>
<evidence type="ECO:0000256" key="2">
    <source>
        <dbReference type="ARBA" id="ARBA00023125"/>
    </source>
</evidence>
<dbReference type="AlphaFoldDB" id="A0A9X1TKQ5"/>
<protein>
    <submittedName>
        <fullName evidence="5">Helix-turn-helix domain-containing protein</fullName>
    </submittedName>
</protein>
<keyword evidence="1" id="KW-0805">Transcription regulation</keyword>
<dbReference type="SUPFAM" id="SSF52317">
    <property type="entry name" value="Class I glutamine amidotransferase-like"/>
    <property type="match status" value="1"/>
</dbReference>
<keyword evidence="3" id="KW-0804">Transcription</keyword>
<name>A0A9X1TKQ5_9BACT</name>
<dbReference type="Pfam" id="PF01965">
    <property type="entry name" value="DJ-1_PfpI"/>
    <property type="match status" value="1"/>
</dbReference>
<feature type="domain" description="HTH araC/xylS-type" evidence="4">
    <location>
        <begin position="218"/>
        <end position="316"/>
    </location>
</feature>
<dbReference type="SUPFAM" id="SSF46689">
    <property type="entry name" value="Homeodomain-like"/>
    <property type="match status" value="2"/>
</dbReference>
<accession>A0A9X1TKQ5</accession>
<dbReference type="PRINTS" id="PR00032">
    <property type="entry name" value="HTHARAC"/>
</dbReference>
<sequence length="340" mass="37819">MIQLGLLITNKHRLLSVAAVLDVFESANMFYEREHGVPFFNIKLFSPDVNPQQFYGAYEISSVTAAEQQNLILVPAFGAGDLKASIAKNQACIPWLWDQYKNGAEIGSFCTGAFLLAAAGLLNGKEATTHIDAAMALASNFPEVIMKSDAVVTDDHGIYTSGGATSSFHLMLYLIQRFCGKELTLRTAKMFAIDMDREQQTYFGTFSPSLDHGDGLVNMAQKKIEKEYQEGSTIEALIQDIPASRRNVVRRFKQAVGVTPIEYLQRTRIEAAKKLLAQTDQSVLEVMLNSGYNDLKSFRQLFKKSTGVTPKEYRDKFNISRLDGSRMANRVAAHTGHRII</sequence>
<dbReference type="PANTHER" id="PTHR43130">
    <property type="entry name" value="ARAC-FAMILY TRANSCRIPTIONAL REGULATOR"/>
    <property type="match status" value="1"/>
</dbReference>
<reference evidence="5" key="1">
    <citation type="submission" date="2021-12" db="EMBL/GenBank/DDBJ databases">
        <title>Novel species in genus Dyadobacter.</title>
        <authorList>
            <person name="Ma C."/>
        </authorList>
    </citation>
    <scope>NUCLEOTIDE SEQUENCE</scope>
    <source>
        <strain evidence="5">LJ419</strain>
    </source>
</reference>
<dbReference type="InterPro" id="IPR029062">
    <property type="entry name" value="Class_I_gatase-like"/>
</dbReference>
<evidence type="ECO:0000313" key="5">
    <source>
        <dbReference type="EMBL" id="MCF0061453.1"/>
    </source>
</evidence>
<dbReference type="PROSITE" id="PS01124">
    <property type="entry name" value="HTH_ARAC_FAMILY_2"/>
    <property type="match status" value="1"/>
</dbReference>
<keyword evidence="2" id="KW-0238">DNA-binding</keyword>
<dbReference type="InterPro" id="IPR052158">
    <property type="entry name" value="INH-QAR"/>
</dbReference>
<gene>
    <name evidence="5" type="ORF">LXM26_08115</name>
</gene>
<dbReference type="GO" id="GO:0043565">
    <property type="term" value="F:sequence-specific DNA binding"/>
    <property type="evidence" value="ECO:0007669"/>
    <property type="project" value="InterPro"/>
</dbReference>
<dbReference type="InterPro" id="IPR018060">
    <property type="entry name" value="HTH_AraC"/>
</dbReference>
<comment type="caution">
    <text evidence="5">The sequence shown here is derived from an EMBL/GenBank/DDBJ whole genome shotgun (WGS) entry which is preliminary data.</text>
</comment>
<evidence type="ECO:0000256" key="3">
    <source>
        <dbReference type="ARBA" id="ARBA00023163"/>
    </source>
</evidence>
<dbReference type="InterPro" id="IPR002818">
    <property type="entry name" value="DJ-1/PfpI"/>
</dbReference>
<dbReference type="Gene3D" id="3.40.50.880">
    <property type="match status" value="1"/>
</dbReference>
<dbReference type="Pfam" id="PF12833">
    <property type="entry name" value="HTH_18"/>
    <property type="match status" value="1"/>
</dbReference>
<proteinExistence type="predicted"/>
<dbReference type="EMBL" id="JAJTTC010000001">
    <property type="protein sequence ID" value="MCF0061453.1"/>
    <property type="molecule type" value="Genomic_DNA"/>
</dbReference>
<dbReference type="RefSeq" id="WP_234607704.1">
    <property type="nucleotide sequence ID" value="NZ_CP094997.1"/>
</dbReference>
<dbReference type="Proteomes" id="UP001139000">
    <property type="component" value="Unassembled WGS sequence"/>
</dbReference>
<keyword evidence="6" id="KW-1185">Reference proteome</keyword>
<organism evidence="5 6">
    <name type="scientific">Dyadobacter chenwenxiniae</name>
    <dbReference type="NCBI Taxonomy" id="2906456"/>
    <lineage>
        <taxon>Bacteria</taxon>
        <taxon>Pseudomonadati</taxon>
        <taxon>Bacteroidota</taxon>
        <taxon>Cytophagia</taxon>
        <taxon>Cytophagales</taxon>
        <taxon>Spirosomataceae</taxon>
        <taxon>Dyadobacter</taxon>
    </lineage>
</organism>
<dbReference type="Gene3D" id="1.10.10.60">
    <property type="entry name" value="Homeodomain-like"/>
    <property type="match status" value="2"/>
</dbReference>
<dbReference type="GO" id="GO:0003700">
    <property type="term" value="F:DNA-binding transcription factor activity"/>
    <property type="evidence" value="ECO:0007669"/>
    <property type="project" value="InterPro"/>
</dbReference>
<evidence type="ECO:0000259" key="4">
    <source>
        <dbReference type="PROSITE" id="PS01124"/>
    </source>
</evidence>
<dbReference type="PANTHER" id="PTHR43130:SF11">
    <property type="entry name" value="TRANSCRIPTIONAL REGULATORY PROTEIN"/>
    <property type="match status" value="1"/>
</dbReference>